<gene>
    <name evidence="2" type="ORF">SDC9_154497</name>
</gene>
<sequence length="180" mass="19175">MGAVGQNRPAAAGRTHQIGGHDGQLMIASERQTVDRRQEPAVPQHQFAGYHARMQQRARAVEVGQHGVQQLGTLPQPGLQAGPFGARHDERQHVDRPGIGQFTGTRTAVGDRLGANQPGQRALPPLPTRILDLGETGSESQNVPVGKHMGQLIVATSALHVIAQYRADALIDGLAHASQL</sequence>
<evidence type="ECO:0000313" key="2">
    <source>
        <dbReference type="EMBL" id="MPN07231.1"/>
    </source>
</evidence>
<organism evidence="2">
    <name type="scientific">bioreactor metagenome</name>
    <dbReference type="NCBI Taxonomy" id="1076179"/>
    <lineage>
        <taxon>unclassified sequences</taxon>
        <taxon>metagenomes</taxon>
        <taxon>ecological metagenomes</taxon>
    </lineage>
</organism>
<accession>A0A645EYX2</accession>
<name>A0A645EYX2_9ZZZZ</name>
<protein>
    <submittedName>
        <fullName evidence="2">Uncharacterized protein</fullName>
    </submittedName>
</protein>
<reference evidence="2" key="1">
    <citation type="submission" date="2019-08" db="EMBL/GenBank/DDBJ databases">
        <authorList>
            <person name="Kucharzyk K."/>
            <person name="Murdoch R.W."/>
            <person name="Higgins S."/>
            <person name="Loffler F."/>
        </authorList>
    </citation>
    <scope>NUCLEOTIDE SEQUENCE</scope>
</reference>
<feature type="region of interest" description="Disordered" evidence="1">
    <location>
        <begin position="1"/>
        <end position="22"/>
    </location>
</feature>
<proteinExistence type="predicted"/>
<evidence type="ECO:0000256" key="1">
    <source>
        <dbReference type="SAM" id="MobiDB-lite"/>
    </source>
</evidence>
<dbReference type="AlphaFoldDB" id="A0A645EYX2"/>
<comment type="caution">
    <text evidence="2">The sequence shown here is derived from an EMBL/GenBank/DDBJ whole genome shotgun (WGS) entry which is preliminary data.</text>
</comment>
<dbReference type="EMBL" id="VSSQ01053193">
    <property type="protein sequence ID" value="MPN07231.1"/>
    <property type="molecule type" value="Genomic_DNA"/>
</dbReference>